<dbReference type="EC" id="2.3.1.225" evidence="11"/>
<comment type="similarity">
    <text evidence="9">Belongs to the DHHC palmitoyltransferase family. PFA5 subfamily.</text>
</comment>
<proteinExistence type="inferred from homology"/>
<organism evidence="13 14">
    <name type="scientific">Maudiozyma saulgeensis</name>
    <dbReference type="NCBI Taxonomy" id="1789683"/>
    <lineage>
        <taxon>Eukaryota</taxon>
        <taxon>Fungi</taxon>
        <taxon>Dikarya</taxon>
        <taxon>Ascomycota</taxon>
        <taxon>Saccharomycotina</taxon>
        <taxon>Saccharomycetes</taxon>
        <taxon>Saccharomycetales</taxon>
        <taxon>Saccharomycetaceae</taxon>
        <taxon>Maudiozyma</taxon>
    </lineage>
</organism>
<reference evidence="13 14" key="1">
    <citation type="submission" date="2017-04" db="EMBL/GenBank/DDBJ databases">
        <authorList>
            <person name="Afonso C.L."/>
            <person name="Miller P.J."/>
            <person name="Scott M.A."/>
            <person name="Spackman E."/>
            <person name="Goraichik I."/>
            <person name="Dimitrov K.M."/>
            <person name="Suarez D.L."/>
            <person name="Swayne D.E."/>
        </authorList>
    </citation>
    <scope>NUCLEOTIDE SEQUENCE [LARGE SCALE GENOMIC DNA]</scope>
</reference>
<dbReference type="Pfam" id="PF01529">
    <property type="entry name" value="DHHC"/>
    <property type="match status" value="1"/>
</dbReference>
<keyword evidence="2 11" id="KW-0808">Transferase</keyword>
<dbReference type="GO" id="GO:0005783">
    <property type="term" value="C:endoplasmic reticulum"/>
    <property type="evidence" value="ECO:0007669"/>
    <property type="project" value="TreeGrafter"/>
</dbReference>
<keyword evidence="3 11" id="KW-0812">Transmembrane</keyword>
<feature type="domain" description="Palmitoyltransferase DHHC" evidence="12">
    <location>
        <begin position="132"/>
        <end position="242"/>
    </location>
</feature>
<dbReference type="OrthoDB" id="331948at2759"/>
<dbReference type="GO" id="GO:0019706">
    <property type="term" value="F:protein-cysteine S-palmitoyltransferase activity"/>
    <property type="evidence" value="ECO:0007669"/>
    <property type="project" value="UniProtKB-EC"/>
</dbReference>
<sequence length="370" mass="42999">MNIFKKGRGLCYLNQIDCSFDFRNNRFFKLIVPTIFVCLLIYGSWAFIHKLCINQLYNKSDKRATGIALIVTHGCLLLIDFYLWFLIVTRGPGIQPIVPTFEIIEDSNEETNKDVIRPPSIFECNVQGYPIWCPYCGSVKAFRSHHSRSTGSCVPKFDHYCSWLGSVIGQDNYKMFLQFLIYISITFGIMWISTIICYLKNFQERNHDGNLIVIVILAGLGFFFTTGLLGSHIYYIVASNLRSIDIIALKSQTMRDKIVFISIWDEQTKKRYVVEITREQYCQFWDMGSVYGNLKDVFGSNIWTWLIPSIIFTKHRRGSQTQDIEGLENILDQYNVTVNDMSIERIKDKIRRGEYVCIMDAFGDYDRKSV</sequence>
<evidence type="ECO:0000256" key="2">
    <source>
        <dbReference type="ARBA" id="ARBA00022679"/>
    </source>
</evidence>
<dbReference type="GO" id="GO:0016020">
    <property type="term" value="C:membrane"/>
    <property type="evidence" value="ECO:0007669"/>
    <property type="project" value="UniProtKB-SubCell"/>
</dbReference>
<dbReference type="InterPro" id="IPR039859">
    <property type="entry name" value="PFA4/ZDH16/20/ERF2-like"/>
</dbReference>
<dbReference type="EMBL" id="FXLY01000006">
    <property type="protein sequence ID" value="SMN20976.1"/>
    <property type="molecule type" value="Genomic_DNA"/>
</dbReference>
<gene>
    <name evidence="13" type="ORF">KASA_0M04180G</name>
</gene>
<evidence type="ECO:0000256" key="6">
    <source>
        <dbReference type="ARBA" id="ARBA00023139"/>
    </source>
</evidence>
<protein>
    <recommendedName>
        <fullName evidence="11">Palmitoyltransferase</fullName>
        <ecNumber evidence="11">2.3.1.225</ecNumber>
    </recommendedName>
</protein>
<dbReference type="Proteomes" id="UP000196158">
    <property type="component" value="Unassembled WGS sequence"/>
</dbReference>
<dbReference type="AlphaFoldDB" id="A0A1X7R6V2"/>
<dbReference type="STRING" id="1789683.A0A1X7R6V2"/>
<evidence type="ECO:0000259" key="12">
    <source>
        <dbReference type="Pfam" id="PF01529"/>
    </source>
</evidence>
<dbReference type="InterPro" id="IPR001594">
    <property type="entry name" value="Palmitoyltrfase_DHHC"/>
</dbReference>
<keyword evidence="8 11" id="KW-0012">Acyltransferase</keyword>
<dbReference type="PANTHER" id="PTHR22883">
    <property type="entry name" value="ZINC FINGER DHHC DOMAIN CONTAINING PROTEIN"/>
    <property type="match status" value="1"/>
</dbReference>
<evidence type="ECO:0000256" key="4">
    <source>
        <dbReference type="ARBA" id="ARBA00022989"/>
    </source>
</evidence>
<name>A0A1X7R6V2_9SACH</name>
<keyword evidence="14" id="KW-1185">Reference proteome</keyword>
<comment type="catalytic activity">
    <reaction evidence="10 11">
        <text>L-cysteinyl-[protein] + hexadecanoyl-CoA = S-hexadecanoyl-L-cysteinyl-[protein] + CoA</text>
        <dbReference type="Rhea" id="RHEA:36683"/>
        <dbReference type="Rhea" id="RHEA-COMP:10131"/>
        <dbReference type="Rhea" id="RHEA-COMP:11032"/>
        <dbReference type="ChEBI" id="CHEBI:29950"/>
        <dbReference type="ChEBI" id="CHEBI:57287"/>
        <dbReference type="ChEBI" id="CHEBI:57379"/>
        <dbReference type="ChEBI" id="CHEBI:74151"/>
        <dbReference type="EC" id="2.3.1.225"/>
    </reaction>
</comment>
<evidence type="ECO:0000256" key="10">
    <source>
        <dbReference type="ARBA" id="ARBA00048048"/>
    </source>
</evidence>
<evidence type="ECO:0000256" key="5">
    <source>
        <dbReference type="ARBA" id="ARBA00023136"/>
    </source>
</evidence>
<feature type="transmembrane region" description="Helical" evidence="11">
    <location>
        <begin position="211"/>
        <end position="237"/>
    </location>
</feature>
<keyword evidence="5 11" id="KW-0472">Membrane</keyword>
<evidence type="ECO:0000256" key="11">
    <source>
        <dbReference type="RuleBase" id="RU079119"/>
    </source>
</evidence>
<evidence type="ECO:0000256" key="8">
    <source>
        <dbReference type="ARBA" id="ARBA00023315"/>
    </source>
</evidence>
<dbReference type="PROSITE" id="PS50216">
    <property type="entry name" value="DHHC"/>
    <property type="match status" value="1"/>
</dbReference>
<evidence type="ECO:0000313" key="14">
    <source>
        <dbReference type="Proteomes" id="UP000196158"/>
    </source>
</evidence>
<evidence type="ECO:0000256" key="1">
    <source>
        <dbReference type="ARBA" id="ARBA00004141"/>
    </source>
</evidence>
<feature type="transmembrane region" description="Helical" evidence="11">
    <location>
        <begin position="30"/>
        <end position="52"/>
    </location>
</feature>
<dbReference type="GO" id="GO:0006612">
    <property type="term" value="P:protein targeting to membrane"/>
    <property type="evidence" value="ECO:0007669"/>
    <property type="project" value="TreeGrafter"/>
</dbReference>
<feature type="transmembrane region" description="Helical" evidence="11">
    <location>
        <begin position="179"/>
        <end position="199"/>
    </location>
</feature>
<evidence type="ECO:0000256" key="7">
    <source>
        <dbReference type="ARBA" id="ARBA00023288"/>
    </source>
</evidence>
<evidence type="ECO:0000256" key="3">
    <source>
        <dbReference type="ARBA" id="ARBA00022692"/>
    </source>
</evidence>
<evidence type="ECO:0000256" key="9">
    <source>
        <dbReference type="ARBA" id="ARBA00038298"/>
    </source>
</evidence>
<evidence type="ECO:0000313" key="13">
    <source>
        <dbReference type="EMBL" id="SMN20976.1"/>
    </source>
</evidence>
<accession>A0A1X7R6V2</accession>
<keyword evidence="4 11" id="KW-1133">Transmembrane helix</keyword>
<comment type="domain">
    <text evidence="11">The DHHC domain is required for palmitoyltransferase activity.</text>
</comment>
<dbReference type="GO" id="GO:0005794">
    <property type="term" value="C:Golgi apparatus"/>
    <property type="evidence" value="ECO:0007669"/>
    <property type="project" value="TreeGrafter"/>
</dbReference>
<comment type="subcellular location">
    <subcellularLocation>
        <location evidence="1">Membrane</location>
        <topology evidence="1">Multi-pass membrane protein</topology>
    </subcellularLocation>
</comment>
<dbReference type="PANTHER" id="PTHR22883:SF23">
    <property type="entry name" value="PALMITOYLTRANSFERASE ZDHHC6"/>
    <property type="match status" value="1"/>
</dbReference>
<feature type="transmembrane region" description="Helical" evidence="11">
    <location>
        <begin position="64"/>
        <end position="87"/>
    </location>
</feature>
<keyword evidence="7" id="KW-0449">Lipoprotein</keyword>
<keyword evidence="6" id="KW-0564">Palmitate</keyword>